<keyword evidence="2" id="KW-1185">Reference proteome</keyword>
<gene>
    <name evidence="1" type="ORF">C3E78_16830</name>
</gene>
<accession>A0A2S0WR16</accession>
<dbReference type="RefSeq" id="WP_108580398.1">
    <property type="nucleotide sequence ID" value="NZ_CP026952.1"/>
</dbReference>
<dbReference type="PANTHER" id="PTHR40260:SF2">
    <property type="entry name" value="BLR8190 PROTEIN"/>
    <property type="match status" value="1"/>
</dbReference>
<dbReference type="Proteomes" id="UP000244384">
    <property type="component" value="Chromosome"/>
</dbReference>
<evidence type="ECO:0000313" key="1">
    <source>
        <dbReference type="EMBL" id="AWB93740.1"/>
    </source>
</evidence>
<dbReference type="GO" id="GO:0016491">
    <property type="term" value="F:oxidoreductase activity"/>
    <property type="evidence" value="ECO:0007669"/>
    <property type="project" value="InterPro"/>
</dbReference>
<dbReference type="InterPro" id="IPR011008">
    <property type="entry name" value="Dimeric_a/b-barrel"/>
</dbReference>
<dbReference type="InterPro" id="IPR009799">
    <property type="entry name" value="EthD_dom"/>
</dbReference>
<reference evidence="2" key="1">
    <citation type="submission" date="2018-01" db="EMBL/GenBank/DDBJ databases">
        <authorList>
            <person name="Li J."/>
        </authorList>
    </citation>
    <scope>NUCLEOTIDE SEQUENCE [LARGE SCALE GENOMIC DNA]</scope>
    <source>
        <strain evidence="2">592</strain>
    </source>
</reference>
<dbReference type="Gene3D" id="3.30.70.100">
    <property type="match status" value="1"/>
</dbReference>
<dbReference type="PANTHER" id="PTHR40260">
    <property type="entry name" value="BLR8190 PROTEIN"/>
    <property type="match status" value="1"/>
</dbReference>
<proteinExistence type="predicted"/>
<dbReference type="OrthoDB" id="5294870at2"/>
<dbReference type="SUPFAM" id="SSF54909">
    <property type="entry name" value="Dimeric alpha+beta barrel"/>
    <property type="match status" value="1"/>
</dbReference>
<dbReference type="KEGG" id="aez:C3E78_16830"/>
<dbReference type="NCBIfam" id="TIGR02118">
    <property type="entry name" value="EthD family reductase"/>
    <property type="match status" value="1"/>
</dbReference>
<dbReference type="EMBL" id="CP026952">
    <property type="protein sequence ID" value="AWB93740.1"/>
    <property type="molecule type" value="Genomic_DNA"/>
</dbReference>
<dbReference type="AlphaFoldDB" id="A0A2S0WR16"/>
<dbReference type="Pfam" id="PF07110">
    <property type="entry name" value="EthD"/>
    <property type="match status" value="1"/>
</dbReference>
<name>A0A2S0WR16_9ACTN</name>
<evidence type="ECO:0000313" key="2">
    <source>
        <dbReference type="Proteomes" id="UP000244384"/>
    </source>
</evidence>
<accession>A0A5F2ENA5</accession>
<protein>
    <submittedName>
        <fullName evidence="1">EthD family reductase</fullName>
    </submittedName>
</protein>
<sequence>MHRITIEYGAPGDPEKFEQHYAEVHVPLAAALPGLRRFTTSHPRGLGTDAPYFVAELWFDDADALKAALKSPEMATTAADAQTFDVASTTMFSGEVVETSLP</sequence>
<organism evidence="1 2">
    <name type="scientific">Aeromicrobium chenweiae</name>
    <dbReference type="NCBI Taxonomy" id="2079793"/>
    <lineage>
        <taxon>Bacteria</taxon>
        <taxon>Bacillati</taxon>
        <taxon>Actinomycetota</taxon>
        <taxon>Actinomycetes</taxon>
        <taxon>Propionibacteriales</taxon>
        <taxon>Nocardioidaceae</taxon>
        <taxon>Aeromicrobium</taxon>
    </lineage>
</organism>